<dbReference type="EMBL" id="JAPHNI010000001">
    <property type="protein sequence ID" value="KAJ8119117.1"/>
    <property type="molecule type" value="Genomic_DNA"/>
</dbReference>
<dbReference type="Proteomes" id="UP001153331">
    <property type="component" value="Unassembled WGS sequence"/>
</dbReference>
<protein>
    <submittedName>
        <fullName evidence="1">Uncharacterized protein</fullName>
    </submittedName>
</protein>
<keyword evidence="2" id="KW-1185">Reference proteome</keyword>
<gene>
    <name evidence="1" type="ORF">OPT61_g28</name>
</gene>
<organism evidence="1 2">
    <name type="scientific">Boeremia exigua</name>
    <dbReference type="NCBI Taxonomy" id="749465"/>
    <lineage>
        <taxon>Eukaryota</taxon>
        <taxon>Fungi</taxon>
        <taxon>Dikarya</taxon>
        <taxon>Ascomycota</taxon>
        <taxon>Pezizomycotina</taxon>
        <taxon>Dothideomycetes</taxon>
        <taxon>Pleosporomycetidae</taxon>
        <taxon>Pleosporales</taxon>
        <taxon>Pleosporineae</taxon>
        <taxon>Didymellaceae</taxon>
        <taxon>Boeremia</taxon>
    </lineage>
</organism>
<reference evidence="1" key="1">
    <citation type="submission" date="2022-11" db="EMBL/GenBank/DDBJ databases">
        <title>Genome Sequence of Boeremia exigua.</title>
        <authorList>
            <person name="Buettner E."/>
        </authorList>
    </citation>
    <scope>NUCLEOTIDE SEQUENCE</scope>
    <source>
        <strain evidence="1">CU02</strain>
    </source>
</reference>
<comment type="caution">
    <text evidence="1">The sequence shown here is derived from an EMBL/GenBank/DDBJ whole genome shotgun (WGS) entry which is preliminary data.</text>
</comment>
<evidence type="ECO:0000313" key="2">
    <source>
        <dbReference type="Proteomes" id="UP001153331"/>
    </source>
</evidence>
<sequence>MHVISLSILAALAGSSDAFFRMSCPGRVVRTRIDPVVTPGRVAHHVHTISGGAAFAPTMTYEGMRASNCSSCTIKARRTMNVAVSRL</sequence>
<evidence type="ECO:0000313" key="1">
    <source>
        <dbReference type="EMBL" id="KAJ8119117.1"/>
    </source>
</evidence>
<accession>A0ACC2IVJ2</accession>
<name>A0ACC2IVJ2_9PLEO</name>
<proteinExistence type="predicted"/>